<reference evidence="10" key="1">
    <citation type="journal article" date="2019" name="Int. J. Syst. Evol. Microbiol.">
        <title>The Global Catalogue of Microorganisms (GCM) 10K type strain sequencing project: providing services to taxonomists for standard genome sequencing and annotation.</title>
        <authorList>
            <consortium name="The Broad Institute Genomics Platform"/>
            <consortium name="The Broad Institute Genome Sequencing Center for Infectious Disease"/>
            <person name="Wu L."/>
            <person name="Ma J."/>
        </authorList>
    </citation>
    <scope>NUCLEOTIDE SEQUENCE [LARGE SCALE GENOMIC DNA]</scope>
    <source>
        <strain evidence="10">TBRC 1826</strain>
    </source>
</reference>
<dbReference type="Proteomes" id="UP001595847">
    <property type="component" value="Unassembled WGS sequence"/>
</dbReference>
<feature type="compositionally biased region" description="Low complexity" evidence="6">
    <location>
        <begin position="210"/>
        <end position="220"/>
    </location>
</feature>
<dbReference type="InterPro" id="IPR000866">
    <property type="entry name" value="AhpC/TSA"/>
</dbReference>
<dbReference type="PROSITE" id="PS00194">
    <property type="entry name" value="THIOREDOXIN_1"/>
    <property type="match status" value="1"/>
</dbReference>
<dbReference type="RefSeq" id="WP_378529425.1">
    <property type="nucleotide sequence ID" value="NZ_JBHSBH010000003.1"/>
</dbReference>
<dbReference type="InterPro" id="IPR050553">
    <property type="entry name" value="Thioredoxin_ResA/DsbE_sf"/>
</dbReference>
<dbReference type="Pfam" id="PF00578">
    <property type="entry name" value="AhpC-TSA"/>
    <property type="match status" value="1"/>
</dbReference>
<dbReference type="CDD" id="cd02966">
    <property type="entry name" value="TlpA_like_family"/>
    <property type="match status" value="1"/>
</dbReference>
<dbReference type="InterPro" id="IPR017937">
    <property type="entry name" value="Thioredoxin_CS"/>
</dbReference>
<evidence type="ECO:0000313" key="9">
    <source>
        <dbReference type="EMBL" id="MFC3994554.1"/>
    </source>
</evidence>
<keyword evidence="10" id="KW-1185">Reference proteome</keyword>
<organism evidence="9 10">
    <name type="scientific">Nocardiopsis sediminis</name>
    <dbReference type="NCBI Taxonomy" id="1778267"/>
    <lineage>
        <taxon>Bacteria</taxon>
        <taxon>Bacillati</taxon>
        <taxon>Actinomycetota</taxon>
        <taxon>Actinomycetes</taxon>
        <taxon>Streptosporangiales</taxon>
        <taxon>Nocardiopsidaceae</taxon>
        <taxon>Nocardiopsis</taxon>
    </lineage>
</organism>
<protein>
    <submittedName>
        <fullName evidence="9">TlpA family protein disulfide reductase</fullName>
    </submittedName>
</protein>
<keyword evidence="5" id="KW-0676">Redox-active center</keyword>
<keyword evidence="4" id="KW-1015">Disulfide bond</keyword>
<dbReference type="InterPro" id="IPR013766">
    <property type="entry name" value="Thioredoxin_domain"/>
</dbReference>
<name>A0ABV8FER0_9ACTN</name>
<evidence type="ECO:0000256" key="6">
    <source>
        <dbReference type="SAM" id="MobiDB-lite"/>
    </source>
</evidence>
<evidence type="ECO:0000256" key="4">
    <source>
        <dbReference type="ARBA" id="ARBA00023157"/>
    </source>
</evidence>
<dbReference type="PANTHER" id="PTHR42852:SF6">
    <property type="entry name" value="THIOL:DISULFIDE INTERCHANGE PROTEIN DSBE"/>
    <property type="match status" value="1"/>
</dbReference>
<dbReference type="Gene3D" id="3.40.30.10">
    <property type="entry name" value="Glutaredoxin"/>
    <property type="match status" value="1"/>
</dbReference>
<keyword evidence="7" id="KW-0732">Signal</keyword>
<evidence type="ECO:0000256" key="2">
    <source>
        <dbReference type="ARBA" id="ARBA00022748"/>
    </source>
</evidence>
<dbReference type="SUPFAM" id="SSF52833">
    <property type="entry name" value="Thioredoxin-like"/>
    <property type="match status" value="1"/>
</dbReference>
<comment type="subcellular location">
    <subcellularLocation>
        <location evidence="1">Cell envelope</location>
    </subcellularLocation>
</comment>
<keyword evidence="3" id="KW-0735">Signal-anchor</keyword>
<evidence type="ECO:0000313" key="10">
    <source>
        <dbReference type="Proteomes" id="UP001595847"/>
    </source>
</evidence>
<feature type="chain" id="PRO_5046673712" evidence="7">
    <location>
        <begin position="27"/>
        <end position="220"/>
    </location>
</feature>
<feature type="region of interest" description="Disordered" evidence="6">
    <location>
        <begin position="196"/>
        <end position="220"/>
    </location>
</feature>
<feature type="compositionally biased region" description="Acidic residues" evidence="6">
    <location>
        <begin position="198"/>
        <end position="207"/>
    </location>
</feature>
<feature type="region of interest" description="Disordered" evidence="6">
    <location>
        <begin position="33"/>
        <end position="66"/>
    </location>
</feature>
<sequence length="220" mass="22993">MPCSPPGARVRAAAALAALVTLTAGCAGGLESENGTTDGRYIEGDGTATEFDADDRSTAPDIEGETLDGDPVSLADYRGDVLVLNFWASWCGPCRSEAPVLDEVYNDHKDAGLDFLGVNIKDNETAARAFEQAQEVPYPSLYDQPGEVSQAFRDTVPPQAVPTTLVIDREGRIAARVIGETTYNQLTGLVETVLAEGGESDTDEGGDGGDPAAAGDRAPE</sequence>
<evidence type="ECO:0000256" key="5">
    <source>
        <dbReference type="ARBA" id="ARBA00023284"/>
    </source>
</evidence>
<accession>A0ABV8FER0</accession>
<keyword evidence="3" id="KW-0812">Transmembrane</keyword>
<proteinExistence type="predicted"/>
<evidence type="ECO:0000256" key="7">
    <source>
        <dbReference type="SAM" id="SignalP"/>
    </source>
</evidence>
<feature type="signal peptide" evidence="7">
    <location>
        <begin position="1"/>
        <end position="26"/>
    </location>
</feature>
<feature type="domain" description="Thioredoxin" evidence="8">
    <location>
        <begin position="53"/>
        <end position="195"/>
    </location>
</feature>
<dbReference type="InterPro" id="IPR036249">
    <property type="entry name" value="Thioredoxin-like_sf"/>
</dbReference>
<dbReference type="PANTHER" id="PTHR42852">
    <property type="entry name" value="THIOL:DISULFIDE INTERCHANGE PROTEIN DSBE"/>
    <property type="match status" value="1"/>
</dbReference>
<evidence type="ECO:0000256" key="3">
    <source>
        <dbReference type="ARBA" id="ARBA00022968"/>
    </source>
</evidence>
<gene>
    <name evidence="9" type="ORF">ACFOVU_01400</name>
</gene>
<evidence type="ECO:0000259" key="8">
    <source>
        <dbReference type="PROSITE" id="PS51352"/>
    </source>
</evidence>
<dbReference type="EMBL" id="JBHSBH010000003">
    <property type="protein sequence ID" value="MFC3994554.1"/>
    <property type="molecule type" value="Genomic_DNA"/>
</dbReference>
<comment type="caution">
    <text evidence="9">The sequence shown here is derived from an EMBL/GenBank/DDBJ whole genome shotgun (WGS) entry which is preliminary data.</text>
</comment>
<evidence type="ECO:0000256" key="1">
    <source>
        <dbReference type="ARBA" id="ARBA00004196"/>
    </source>
</evidence>
<dbReference type="PROSITE" id="PS51352">
    <property type="entry name" value="THIOREDOXIN_2"/>
    <property type="match status" value="1"/>
</dbReference>
<keyword evidence="2" id="KW-0201">Cytochrome c-type biogenesis</keyword>